<evidence type="ECO:0000256" key="2">
    <source>
        <dbReference type="ARBA" id="ARBA00023002"/>
    </source>
</evidence>
<evidence type="ECO:0000259" key="3">
    <source>
        <dbReference type="Pfam" id="PF00107"/>
    </source>
</evidence>
<evidence type="ECO:0000256" key="1">
    <source>
        <dbReference type="ARBA" id="ARBA00011981"/>
    </source>
</evidence>
<dbReference type="PANTHER" id="PTHR43205:SF7">
    <property type="entry name" value="PROSTAGLANDIN REDUCTASE 1"/>
    <property type="match status" value="1"/>
</dbReference>
<dbReference type="InterPro" id="IPR045010">
    <property type="entry name" value="MDR_fam"/>
</dbReference>
<reference evidence="4 5" key="1">
    <citation type="submission" date="2015-09" db="EMBL/GenBank/DDBJ databases">
        <title>Draft genome of the scarab beetle Oryctes borbonicus.</title>
        <authorList>
            <person name="Meyer J.M."/>
            <person name="Markov G.V."/>
            <person name="Baskaran P."/>
            <person name="Herrmann M."/>
            <person name="Sommer R.J."/>
            <person name="Roedelsperger C."/>
        </authorList>
    </citation>
    <scope>NUCLEOTIDE SEQUENCE [LARGE SCALE GENOMIC DNA]</scope>
    <source>
        <strain evidence="4">OB123</strain>
        <tissue evidence="4">Whole animal</tissue>
    </source>
</reference>
<keyword evidence="2" id="KW-0560">Oxidoreductase</keyword>
<accession>A0A0T6AU66</accession>
<gene>
    <name evidence="4" type="ORF">AMK59_8752</name>
</gene>
<dbReference type="EMBL" id="LJIG01022820">
    <property type="protein sequence ID" value="KRT78548.1"/>
    <property type="molecule type" value="Genomic_DNA"/>
</dbReference>
<dbReference type="SUPFAM" id="SSF50129">
    <property type="entry name" value="GroES-like"/>
    <property type="match status" value="1"/>
</dbReference>
<dbReference type="InterPro" id="IPR036291">
    <property type="entry name" value="NAD(P)-bd_dom_sf"/>
</dbReference>
<dbReference type="Proteomes" id="UP000051574">
    <property type="component" value="Unassembled WGS sequence"/>
</dbReference>
<dbReference type="GO" id="GO:0006693">
    <property type="term" value="P:prostaglandin metabolic process"/>
    <property type="evidence" value="ECO:0007669"/>
    <property type="project" value="TreeGrafter"/>
</dbReference>
<dbReference type="InterPro" id="IPR011032">
    <property type="entry name" value="GroES-like_sf"/>
</dbReference>
<protein>
    <recommendedName>
        <fullName evidence="1">15-oxoprostaglandin 13-reductase</fullName>
        <ecNumber evidence="1">1.3.1.48</ecNumber>
    </recommendedName>
</protein>
<comment type="caution">
    <text evidence="4">The sequence shown here is derived from an EMBL/GenBank/DDBJ whole genome shotgun (WGS) entry which is preliminary data.</text>
</comment>
<feature type="domain" description="Alcohol dehydrogenase-like C-terminal" evidence="3">
    <location>
        <begin position="46"/>
        <end position="175"/>
    </location>
</feature>
<dbReference type="AlphaFoldDB" id="A0A0T6AU66"/>
<dbReference type="EC" id="1.3.1.48" evidence="1"/>
<evidence type="ECO:0000313" key="5">
    <source>
        <dbReference type="Proteomes" id="UP000051574"/>
    </source>
</evidence>
<proteinExistence type="predicted"/>
<dbReference type="Pfam" id="PF00107">
    <property type="entry name" value="ADH_zinc_N"/>
    <property type="match status" value="1"/>
</dbReference>
<sequence>MIHSSHFVGSFLRVNDLPRNSAYFGFLEICRPQHGNTVVISGAGGAVGSHVGQIAKIRSCNVIGISGSDEKNTWLRSIGFDHVINYKTEDIPGALKRCAPNGVDCYFDNVGGELSSQVIQKMNRYGRISVCGSISSYNVKPWQLPKATIMQPSVVMNELEMKGFLVSTWKNRWMEGINQNLKWLVDGKLLYRETITNDFENMPKAFIGVLNGENIGKAIVKV</sequence>
<keyword evidence="5" id="KW-1185">Reference proteome</keyword>
<name>A0A0T6AU66_9SCAR</name>
<dbReference type="GO" id="GO:0047522">
    <property type="term" value="F:15-oxoprostaglandin 13-reductase [NAD(P)+] activity"/>
    <property type="evidence" value="ECO:0007669"/>
    <property type="project" value="UniProtKB-EC"/>
</dbReference>
<dbReference type="SUPFAM" id="SSF51735">
    <property type="entry name" value="NAD(P)-binding Rossmann-fold domains"/>
    <property type="match status" value="1"/>
</dbReference>
<organism evidence="4 5">
    <name type="scientific">Oryctes borbonicus</name>
    <dbReference type="NCBI Taxonomy" id="1629725"/>
    <lineage>
        <taxon>Eukaryota</taxon>
        <taxon>Metazoa</taxon>
        <taxon>Ecdysozoa</taxon>
        <taxon>Arthropoda</taxon>
        <taxon>Hexapoda</taxon>
        <taxon>Insecta</taxon>
        <taxon>Pterygota</taxon>
        <taxon>Neoptera</taxon>
        <taxon>Endopterygota</taxon>
        <taxon>Coleoptera</taxon>
        <taxon>Polyphaga</taxon>
        <taxon>Scarabaeiformia</taxon>
        <taxon>Scarabaeidae</taxon>
        <taxon>Dynastinae</taxon>
        <taxon>Oryctes</taxon>
    </lineage>
</organism>
<dbReference type="Gene3D" id="3.40.50.720">
    <property type="entry name" value="NAD(P)-binding Rossmann-like Domain"/>
    <property type="match status" value="1"/>
</dbReference>
<dbReference type="InterPro" id="IPR013149">
    <property type="entry name" value="ADH-like_C"/>
</dbReference>
<dbReference type="PANTHER" id="PTHR43205">
    <property type="entry name" value="PROSTAGLANDIN REDUCTASE"/>
    <property type="match status" value="1"/>
</dbReference>
<evidence type="ECO:0000313" key="4">
    <source>
        <dbReference type="EMBL" id="KRT78548.1"/>
    </source>
</evidence>
<dbReference type="FunFam" id="3.40.50.720:FF:000121">
    <property type="entry name" value="Prostaglandin reductase 2"/>
    <property type="match status" value="1"/>
</dbReference>
<dbReference type="OrthoDB" id="809632at2759"/>